<feature type="region of interest" description="Disordered" evidence="1">
    <location>
        <begin position="1"/>
        <end position="26"/>
    </location>
</feature>
<accession>A0A445JKE5</accession>
<feature type="compositionally biased region" description="Polar residues" evidence="1">
    <location>
        <begin position="101"/>
        <end position="111"/>
    </location>
</feature>
<keyword evidence="3" id="KW-1185">Reference proteome</keyword>
<evidence type="ECO:0000313" key="3">
    <source>
        <dbReference type="Proteomes" id="UP000289340"/>
    </source>
</evidence>
<comment type="caution">
    <text evidence="2">The sequence shown here is derived from an EMBL/GenBank/DDBJ whole genome shotgun (WGS) entry which is preliminary data.</text>
</comment>
<name>A0A445JKE5_GLYSO</name>
<sequence length="202" mass="22782">MEIIERIKKEEEERRGNEAEASPNRDRDHSLYRSLFGVLRATVELALPFIDFYELFIMGSTKENNIPNTLPCRVPFFISVTAHPSVSTTDSGEGKKEGRCEQQSQPNTHSLSADARMSSFSITRKKTPFQKHREEEEAKKKRAEDETARLYAEFVESFQGDTTPGSKTFVRGGTINPNDKFKDDSEGEKSKDGVSGPKKGSR</sequence>
<organism evidence="2 3">
    <name type="scientific">Glycine soja</name>
    <name type="common">Wild soybean</name>
    <dbReference type="NCBI Taxonomy" id="3848"/>
    <lineage>
        <taxon>Eukaryota</taxon>
        <taxon>Viridiplantae</taxon>
        <taxon>Streptophyta</taxon>
        <taxon>Embryophyta</taxon>
        <taxon>Tracheophyta</taxon>
        <taxon>Spermatophyta</taxon>
        <taxon>Magnoliopsida</taxon>
        <taxon>eudicotyledons</taxon>
        <taxon>Gunneridae</taxon>
        <taxon>Pentapetalae</taxon>
        <taxon>rosids</taxon>
        <taxon>fabids</taxon>
        <taxon>Fabales</taxon>
        <taxon>Fabaceae</taxon>
        <taxon>Papilionoideae</taxon>
        <taxon>50 kb inversion clade</taxon>
        <taxon>NPAAA clade</taxon>
        <taxon>indigoferoid/millettioid clade</taxon>
        <taxon>Phaseoleae</taxon>
        <taxon>Glycine</taxon>
        <taxon>Glycine subgen. Soja</taxon>
    </lineage>
</organism>
<dbReference type="Proteomes" id="UP000289340">
    <property type="component" value="Chromosome 8"/>
</dbReference>
<dbReference type="AlphaFoldDB" id="A0A445JKE5"/>
<dbReference type="PANTHER" id="PTHR23140">
    <property type="entry name" value="RNA PROCESSING PROTEIN LD23810P"/>
    <property type="match status" value="1"/>
</dbReference>
<gene>
    <name evidence="2" type="ORF">D0Y65_021720</name>
</gene>
<evidence type="ECO:0000313" key="2">
    <source>
        <dbReference type="EMBL" id="RZB98965.1"/>
    </source>
</evidence>
<dbReference type="GO" id="GO:0003723">
    <property type="term" value="F:RNA binding"/>
    <property type="evidence" value="ECO:0007669"/>
    <property type="project" value="TreeGrafter"/>
</dbReference>
<protein>
    <submittedName>
        <fullName evidence="2">Protein RRC1</fullName>
    </submittedName>
</protein>
<proteinExistence type="predicted"/>
<feature type="compositionally biased region" description="Basic and acidic residues" evidence="1">
    <location>
        <begin position="179"/>
        <end position="192"/>
    </location>
</feature>
<feature type="compositionally biased region" description="Basic and acidic residues" evidence="1">
    <location>
        <begin position="131"/>
        <end position="148"/>
    </location>
</feature>
<dbReference type="EMBL" id="QZWG01000008">
    <property type="protein sequence ID" value="RZB98965.1"/>
    <property type="molecule type" value="Genomic_DNA"/>
</dbReference>
<dbReference type="GO" id="GO:0005634">
    <property type="term" value="C:nucleus"/>
    <property type="evidence" value="ECO:0007669"/>
    <property type="project" value="TreeGrafter"/>
</dbReference>
<reference evidence="2 3" key="1">
    <citation type="submission" date="2018-09" db="EMBL/GenBank/DDBJ databases">
        <title>A high-quality reference genome of wild soybean provides a powerful tool to mine soybean genomes.</title>
        <authorList>
            <person name="Xie M."/>
            <person name="Chung C.Y.L."/>
            <person name="Li M.-W."/>
            <person name="Wong F.-L."/>
            <person name="Chan T.-F."/>
            <person name="Lam H.-M."/>
        </authorList>
    </citation>
    <scope>NUCLEOTIDE SEQUENCE [LARGE SCALE GENOMIC DNA]</scope>
    <source>
        <strain evidence="3">cv. W05</strain>
        <tissue evidence="2">Hypocotyl of etiolated seedlings</tissue>
    </source>
</reference>
<dbReference type="PANTHER" id="PTHR23140:SF0">
    <property type="entry name" value="U2 SNRNP-ASSOCIATED SURP MOTIF-CONTAINING PROTEIN"/>
    <property type="match status" value="1"/>
</dbReference>
<dbReference type="InterPro" id="IPR051485">
    <property type="entry name" value="SR-CTD_assoc_factor"/>
</dbReference>
<feature type="region of interest" description="Disordered" evidence="1">
    <location>
        <begin position="84"/>
        <end position="202"/>
    </location>
</feature>
<evidence type="ECO:0000256" key="1">
    <source>
        <dbReference type="SAM" id="MobiDB-lite"/>
    </source>
</evidence>